<proteinExistence type="inferred from homology"/>
<dbReference type="GO" id="GO:0030150">
    <property type="term" value="P:protein import into mitochondrial matrix"/>
    <property type="evidence" value="ECO:0007669"/>
    <property type="project" value="InterPro"/>
</dbReference>
<evidence type="ECO:0000313" key="11">
    <source>
        <dbReference type="EMBL" id="GJQ11061.1"/>
    </source>
</evidence>
<evidence type="ECO:0008006" key="13">
    <source>
        <dbReference type="Google" id="ProtNLM"/>
    </source>
</evidence>
<comment type="caution">
    <text evidence="11">The sequence shown here is derived from an EMBL/GenBank/DDBJ whole genome shotgun (WGS) entry which is preliminary data.</text>
</comment>
<evidence type="ECO:0000256" key="8">
    <source>
        <dbReference type="ARBA" id="ARBA00023128"/>
    </source>
</evidence>
<sequence length="322" mass="35585">MGGRVSRCEASSASSEQKLNQGRSVNMEEKTTQQTKPSRRPWFWKRIERTELPNPGSYEDINQEASAVLRPNLFDGFRFDFNYPLSAMFSMGHSIEMGSLQKPPGYAFSANYLSNHLVMLSRVDLSGHVNGRIFINHSPFLTSKIVAETSPQPNESKATWDLDYRGSDFCGQLKFGNMGIVALSYLQSVTPNLSMGGEGFYQGATGFSAITAAGRYVTHDGVATCTIASFGPLVASYCHRVNPRVTLATELFWDLRSRDSLVTIGYKFDLRQASVIGQVDTNGRVAALLEEKINPGLSFLLSGEIDHSRQEYKFGFGVTIGQ</sequence>
<evidence type="ECO:0000256" key="6">
    <source>
        <dbReference type="ARBA" id="ARBA00022787"/>
    </source>
</evidence>
<dbReference type="OrthoDB" id="19656at2759"/>
<dbReference type="PANTHER" id="PTHR10802">
    <property type="entry name" value="MITOCHONDRIAL IMPORT RECEPTOR SUBUNIT TOM40"/>
    <property type="match status" value="1"/>
</dbReference>
<keyword evidence="9" id="KW-0472">Membrane</keyword>
<keyword evidence="7" id="KW-0653">Protein transport</keyword>
<gene>
    <name evidence="11" type="ORF">GpartN1_g2852.t1</name>
</gene>
<keyword evidence="5" id="KW-0812">Transmembrane</keyword>
<evidence type="ECO:0000256" key="10">
    <source>
        <dbReference type="SAM" id="MobiDB-lite"/>
    </source>
</evidence>
<keyword evidence="6" id="KW-1000">Mitochondrion outer membrane</keyword>
<reference evidence="11" key="1">
    <citation type="journal article" date="2022" name="Proc. Natl. Acad. Sci. U.S.A.">
        <title>Life cycle and functional genomics of the unicellular red alga Galdieria for elucidating algal and plant evolution and industrial use.</title>
        <authorList>
            <person name="Hirooka S."/>
            <person name="Itabashi T."/>
            <person name="Ichinose T.M."/>
            <person name="Onuma R."/>
            <person name="Fujiwara T."/>
            <person name="Yamashita S."/>
            <person name="Jong L.W."/>
            <person name="Tomita R."/>
            <person name="Iwane A.H."/>
            <person name="Miyagishima S.Y."/>
        </authorList>
    </citation>
    <scope>NUCLEOTIDE SEQUENCE</scope>
    <source>
        <strain evidence="11">NBRC 102759</strain>
    </source>
</reference>
<organism evidence="11 12">
    <name type="scientific">Galdieria partita</name>
    <dbReference type="NCBI Taxonomy" id="83374"/>
    <lineage>
        <taxon>Eukaryota</taxon>
        <taxon>Rhodophyta</taxon>
        <taxon>Bangiophyceae</taxon>
        <taxon>Galdieriales</taxon>
        <taxon>Galdieriaceae</taxon>
        <taxon>Galdieria</taxon>
    </lineage>
</organism>
<keyword evidence="8" id="KW-0496">Mitochondrion</keyword>
<dbReference type="AlphaFoldDB" id="A0A9C7PVB3"/>
<keyword evidence="4" id="KW-1134">Transmembrane beta strand</keyword>
<evidence type="ECO:0000256" key="1">
    <source>
        <dbReference type="ARBA" id="ARBA00004374"/>
    </source>
</evidence>
<evidence type="ECO:0000256" key="3">
    <source>
        <dbReference type="ARBA" id="ARBA00022448"/>
    </source>
</evidence>
<keyword evidence="12" id="KW-1185">Reference proteome</keyword>
<dbReference type="EMBL" id="BQMJ01000020">
    <property type="protein sequence ID" value="GJQ11061.1"/>
    <property type="molecule type" value="Genomic_DNA"/>
</dbReference>
<dbReference type="Pfam" id="PF01459">
    <property type="entry name" value="Porin_3"/>
    <property type="match status" value="1"/>
</dbReference>
<dbReference type="GO" id="GO:0008320">
    <property type="term" value="F:protein transmembrane transporter activity"/>
    <property type="evidence" value="ECO:0007669"/>
    <property type="project" value="InterPro"/>
</dbReference>
<protein>
    <recommendedName>
        <fullName evidence="13">Mitochondrial import receptor subunit TOM40</fullName>
    </recommendedName>
</protein>
<dbReference type="Gene3D" id="2.40.160.10">
    <property type="entry name" value="Porin"/>
    <property type="match status" value="1"/>
</dbReference>
<dbReference type="GO" id="GO:0005741">
    <property type="term" value="C:mitochondrial outer membrane"/>
    <property type="evidence" value="ECO:0007669"/>
    <property type="project" value="UniProtKB-SubCell"/>
</dbReference>
<evidence type="ECO:0000256" key="2">
    <source>
        <dbReference type="ARBA" id="ARBA00010510"/>
    </source>
</evidence>
<dbReference type="InterPro" id="IPR023614">
    <property type="entry name" value="Porin_dom_sf"/>
</dbReference>
<feature type="compositionally biased region" description="Polar residues" evidence="10">
    <location>
        <begin position="9"/>
        <end position="24"/>
    </location>
</feature>
<feature type="region of interest" description="Disordered" evidence="10">
    <location>
        <begin position="1"/>
        <end position="40"/>
    </location>
</feature>
<comment type="subcellular location">
    <subcellularLocation>
        <location evidence="1">Mitochondrion outer membrane</location>
        <topology evidence="1">Multi-pass membrane protein</topology>
    </subcellularLocation>
</comment>
<dbReference type="CDD" id="cd07305">
    <property type="entry name" value="Porin3_Tom40"/>
    <property type="match status" value="1"/>
</dbReference>
<evidence type="ECO:0000313" key="12">
    <source>
        <dbReference type="Proteomes" id="UP001061958"/>
    </source>
</evidence>
<accession>A0A9C7PVB3</accession>
<evidence type="ECO:0000256" key="5">
    <source>
        <dbReference type="ARBA" id="ARBA00022692"/>
    </source>
</evidence>
<reference evidence="11" key="2">
    <citation type="submission" date="2022-01" db="EMBL/GenBank/DDBJ databases">
        <authorList>
            <person name="Hirooka S."/>
            <person name="Miyagishima S.Y."/>
        </authorList>
    </citation>
    <scope>NUCLEOTIDE SEQUENCE</scope>
    <source>
        <strain evidence="11">NBRC 102759</strain>
    </source>
</reference>
<name>A0A9C7PVB3_9RHOD</name>
<dbReference type="Proteomes" id="UP001061958">
    <property type="component" value="Unassembled WGS sequence"/>
</dbReference>
<evidence type="ECO:0000256" key="7">
    <source>
        <dbReference type="ARBA" id="ARBA00022927"/>
    </source>
</evidence>
<dbReference type="InterPro" id="IPR037930">
    <property type="entry name" value="Tom40"/>
</dbReference>
<dbReference type="InterPro" id="IPR027246">
    <property type="entry name" value="Porin_Euk/Tom40"/>
</dbReference>
<evidence type="ECO:0000256" key="9">
    <source>
        <dbReference type="ARBA" id="ARBA00023136"/>
    </source>
</evidence>
<keyword evidence="3" id="KW-0813">Transport</keyword>
<comment type="similarity">
    <text evidence="2">Belongs to the Tom40 family.</text>
</comment>
<evidence type="ECO:0000256" key="4">
    <source>
        <dbReference type="ARBA" id="ARBA00022452"/>
    </source>
</evidence>